<evidence type="ECO:0000313" key="4">
    <source>
        <dbReference type="Proteomes" id="UP000238937"/>
    </source>
</evidence>
<proteinExistence type="inferred from homology"/>
<keyword evidence="2" id="KW-0732">Signal</keyword>
<comment type="similarity">
    <text evidence="1 2">Belongs to the OprB family.</text>
</comment>
<dbReference type="PANTHER" id="PTHR43308">
    <property type="entry name" value="OUTER MEMBRANE PROTEIN ALPHA-RELATED"/>
    <property type="match status" value="1"/>
</dbReference>
<name>A0A2T1GP36_9CYAN</name>
<dbReference type="InterPro" id="IPR051465">
    <property type="entry name" value="Cell_Envelope_Struct_Comp"/>
</dbReference>
<feature type="signal peptide" evidence="2">
    <location>
        <begin position="1"/>
        <end position="27"/>
    </location>
</feature>
<dbReference type="InterPro" id="IPR038673">
    <property type="entry name" value="OprB_sf"/>
</dbReference>
<keyword evidence="4" id="KW-1185">Reference proteome</keyword>
<dbReference type="Pfam" id="PF04966">
    <property type="entry name" value="OprB"/>
    <property type="match status" value="1"/>
</dbReference>
<dbReference type="Proteomes" id="UP000238937">
    <property type="component" value="Unassembled WGS sequence"/>
</dbReference>
<dbReference type="PANTHER" id="PTHR43308:SF1">
    <property type="entry name" value="OUTER MEMBRANE PROTEIN ALPHA"/>
    <property type="match status" value="1"/>
</dbReference>
<gene>
    <name evidence="3" type="ORF">C7B77_00105</name>
</gene>
<sequence length="421" mass="45364">MFKNLLKALCLGLIVPGVIFYAKCAAAKPVDACQESQTELPTSTERISGIETQTTAAKTWQFSSNTKLRGQVVLAGQYGNQAVTTVDSRPTMIARVRLYLDTSFNEDNSLTIGFETGNGGNDFFSDIGLATTNPEPFGNAGDRANSIINLGGLVYSGSPPELKLLQLAYNFKPSQDLSITIGSTLRPSDYIDNNTYSGDEASDFSTNFLIKNRLILAAAIDGPGAAGAVFDWNIDGSPFKLRGLYLAANAASSIDGGLFGDPYQASLELEYASKFGENDKNNAAVRLQYTKSSTFSLEQNVLGVNGEATFGQVGVFGRYGISIEPKFANANLFNNNNNIQTWMAGVGINDLLIPGSLLAFAVGQPFIAPDSPAIQTNFEAFYRLPINDNMKVTPAVMFITNPFNTNTNTVFQGLVRMTYTF</sequence>
<evidence type="ECO:0000256" key="2">
    <source>
        <dbReference type="RuleBase" id="RU363072"/>
    </source>
</evidence>
<dbReference type="GO" id="GO:0015288">
    <property type="term" value="F:porin activity"/>
    <property type="evidence" value="ECO:0007669"/>
    <property type="project" value="InterPro"/>
</dbReference>
<dbReference type="OrthoDB" id="468251at2"/>
<dbReference type="EMBL" id="PVWO01000001">
    <property type="protein sequence ID" value="PSB59633.1"/>
    <property type="molecule type" value="Genomic_DNA"/>
</dbReference>
<dbReference type="AlphaFoldDB" id="A0A2T1GP36"/>
<dbReference type="RefSeq" id="WP_106299288.1">
    <property type="nucleotide sequence ID" value="NZ_PVWO01000001.1"/>
</dbReference>
<evidence type="ECO:0000313" key="3">
    <source>
        <dbReference type="EMBL" id="PSB59633.1"/>
    </source>
</evidence>
<reference evidence="3 4" key="1">
    <citation type="submission" date="2018-03" db="EMBL/GenBank/DDBJ databases">
        <title>The ancient ancestry and fast evolution of plastids.</title>
        <authorList>
            <person name="Moore K.R."/>
            <person name="Magnabosco C."/>
            <person name="Momper L."/>
            <person name="Gold D.A."/>
            <person name="Bosak T."/>
            <person name="Fournier G.P."/>
        </authorList>
    </citation>
    <scope>NUCLEOTIDE SEQUENCE [LARGE SCALE GENOMIC DNA]</scope>
    <source>
        <strain evidence="3 4">CCALA 037</strain>
    </source>
</reference>
<feature type="chain" id="PRO_5015374602" evidence="2">
    <location>
        <begin position="28"/>
        <end position="421"/>
    </location>
</feature>
<organism evidence="3 4">
    <name type="scientific">Chamaesiphon polymorphus CCALA 037</name>
    <dbReference type="NCBI Taxonomy" id="2107692"/>
    <lineage>
        <taxon>Bacteria</taxon>
        <taxon>Bacillati</taxon>
        <taxon>Cyanobacteriota</taxon>
        <taxon>Cyanophyceae</taxon>
        <taxon>Gomontiellales</taxon>
        <taxon>Chamaesiphonaceae</taxon>
        <taxon>Chamaesiphon</taxon>
    </lineage>
</organism>
<dbReference type="Gene3D" id="2.40.160.180">
    <property type="entry name" value="Carbohydrate-selective porin OprB"/>
    <property type="match status" value="1"/>
</dbReference>
<dbReference type="InterPro" id="IPR007049">
    <property type="entry name" value="Carb-sel_porin_OprB"/>
</dbReference>
<evidence type="ECO:0000256" key="1">
    <source>
        <dbReference type="ARBA" id="ARBA00008769"/>
    </source>
</evidence>
<dbReference type="GO" id="GO:0008643">
    <property type="term" value="P:carbohydrate transport"/>
    <property type="evidence" value="ECO:0007669"/>
    <property type="project" value="InterPro"/>
</dbReference>
<accession>A0A2T1GP36</accession>
<dbReference type="GO" id="GO:0016020">
    <property type="term" value="C:membrane"/>
    <property type="evidence" value="ECO:0007669"/>
    <property type="project" value="InterPro"/>
</dbReference>
<comment type="caution">
    <text evidence="3">The sequence shown here is derived from an EMBL/GenBank/DDBJ whole genome shotgun (WGS) entry which is preliminary data.</text>
</comment>
<protein>
    <submittedName>
        <fullName evidence="3">Porin</fullName>
    </submittedName>
</protein>